<dbReference type="InterPro" id="IPR002099">
    <property type="entry name" value="MutL/Mlh/PMS"/>
</dbReference>
<dbReference type="Pfam" id="PF13589">
    <property type="entry name" value="HATPase_c_3"/>
    <property type="match status" value="1"/>
</dbReference>
<dbReference type="InterPro" id="IPR014762">
    <property type="entry name" value="DNA_mismatch_repair_CS"/>
</dbReference>
<dbReference type="PROSITE" id="PS00058">
    <property type="entry name" value="DNA_MISMATCH_REPAIR_1"/>
    <property type="match status" value="1"/>
</dbReference>
<evidence type="ECO:0000256" key="1">
    <source>
        <dbReference type="ARBA" id="ARBA00006082"/>
    </source>
</evidence>
<comment type="similarity">
    <text evidence="1 4">Belongs to the DNA mismatch repair MutL/HexB family.</text>
</comment>
<dbReference type="InterPro" id="IPR020667">
    <property type="entry name" value="DNA_mismatch_repair_MutL"/>
</dbReference>
<dbReference type="Pfam" id="PF01119">
    <property type="entry name" value="DNA_mis_repair"/>
    <property type="match status" value="1"/>
</dbReference>
<accession>A0A1Z5HPQ8</accession>
<protein>
    <recommendedName>
        <fullName evidence="4">DNA mismatch repair protein MutL</fullName>
    </recommendedName>
</protein>
<dbReference type="InterPro" id="IPR036890">
    <property type="entry name" value="HATPase_C_sf"/>
</dbReference>
<dbReference type="CDD" id="cd00782">
    <property type="entry name" value="MutL_Trans"/>
    <property type="match status" value="1"/>
</dbReference>
<dbReference type="InterPro" id="IPR042120">
    <property type="entry name" value="MutL_C_dimsub"/>
</dbReference>
<dbReference type="GO" id="GO:0030983">
    <property type="term" value="F:mismatched DNA binding"/>
    <property type="evidence" value="ECO:0007669"/>
    <property type="project" value="InterPro"/>
</dbReference>
<dbReference type="InterPro" id="IPR037198">
    <property type="entry name" value="MutL_C_sf"/>
</dbReference>
<dbReference type="GO" id="GO:0006298">
    <property type="term" value="P:mismatch repair"/>
    <property type="evidence" value="ECO:0007669"/>
    <property type="project" value="UniProtKB-UniRule"/>
</dbReference>
<dbReference type="Gene3D" id="3.30.1540.20">
    <property type="entry name" value="MutL, C-terminal domain, dimerisation subdomain"/>
    <property type="match status" value="1"/>
</dbReference>
<comment type="caution">
    <text evidence="7">The sequence shown here is derived from an EMBL/GenBank/DDBJ whole genome shotgun (WGS) entry which is preliminary data.</text>
</comment>
<dbReference type="GO" id="GO:0032300">
    <property type="term" value="C:mismatch repair complex"/>
    <property type="evidence" value="ECO:0007669"/>
    <property type="project" value="InterPro"/>
</dbReference>
<dbReference type="SUPFAM" id="SSF55874">
    <property type="entry name" value="ATPase domain of HSP90 chaperone/DNA topoisomerase II/histidine kinase"/>
    <property type="match status" value="1"/>
</dbReference>
<dbReference type="SMART" id="SM00853">
    <property type="entry name" value="MutL_C"/>
    <property type="match status" value="1"/>
</dbReference>
<dbReference type="HAMAP" id="MF_00149">
    <property type="entry name" value="DNA_mis_repair"/>
    <property type="match status" value="1"/>
</dbReference>
<evidence type="ECO:0000256" key="2">
    <source>
        <dbReference type="ARBA" id="ARBA00022763"/>
    </source>
</evidence>
<dbReference type="Gene3D" id="3.30.1370.100">
    <property type="entry name" value="MutL, C-terminal domain, regulatory subdomain"/>
    <property type="match status" value="1"/>
</dbReference>
<evidence type="ECO:0000256" key="3">
    <source>
        <dbReference type="ARBA" id="ARBA00023204"/>
    </source>
</evidence>
<dbReference type="Gene3D" id="3.30.230.10">
    <property type="match status" value="1"/>
</dbReference>
<evidence type="ECO:0000259" key="5">
    <source>
        <dbReference type="SMART" id="SM00853"/>
    </source>
</evidence>
<reference evidence="8" key="1">
    <citation type="journal article" date="2017" name="Appl. Environ. Microbiol.">
        <title>Genomic analysis of Calderihabitans maritimus KKC1, a thermophilic hydrogenogenic carboxydotrophic bacterium isolated from marine sediment.</title>
        <authorList>
            <person name="Omae K."/>
            <person name="Yoneda Y."/>
            <person name="Fukuyama Y."/>
            <person name="Yoshida T."/>
            <person name="Sako Y."/>
        </authorList>
    </citation>
    <scope>NUCLEOTIDE SEQUENCE [LARGE SCALE GENOMIC DNA]</scope>
    <source>
        <strain evidence="8">KKC1</strain>
    </source>
</reference>
<organism evidence="7 8">
    <name type="scientific">Calderihabitans maritimus</name>
    <dbReference type="NCBI Taxonomy" id="1246530"/>
    <lineage>
        <taxon>Bacteria</taxon>
        <taxon>Bacillati</taxon>
        <taxon>Bacillota</taxon>
        <taxon>Clostridia</taxon>
        <taxon>Neomoorellales</taxon>
        <taxon>Calderihabitantaceae</taxon>
        <taxon>Calderihabitans</taxon>
    </lineage>
</organism>
<gene>
    <name evidence="4" type="primary">mutL</name>
    <name evidence="7" type="ORF">KKC1_06560</name>
</gene>
<evidence type="ECO:0000313" key="8">
    <source>
        <dbReference type="Proteomes" id="UP000197032"/>
    </source>
</evidence>
<evidence type="ECO:0000259" key="6">
    <source>
        <dbReference type="SMART" id="SM01340"/>
    </source>
</evidence>
<feature type="domain" description="DNA mismatch repair protein S5" evidence="6">
    <location>
        <begin position="203"/>
        <end position="321"/>
    </location>
</feature>
<dbReference type="AlphaFoldDB" id="A0A1Z5HPQ8"/>
<dbReference type="SUPFAM" id="SSF54211">
    <property type="entry name" value="Ribosomal protein S5 domain 2-like"/>
    <property type="match status" value="1"/>
</dbReference>
<keyword evidence="8" id="KW-1185">Reference proteome</keyword>
<comment type="function">
    <text evidence="4">This protein is involved in the repair of mismatches in DNA. It is required for dam-dependent methyl-directed DNA mismatch repair. May act as a 'molecular matchmaker', a protein that promotes the formation of a stable complex between two or more DNA-binding proteins in an ATP-dependent manner without itself being part of a final effector complex.</text>
</comment>
<dbReference type="FunFam" id="3.30.565.10:FF:000003">
    <property type="entry name" value="DNA mismatch repair endonuclease MutL"/>
    <property type="match status" value="1"/>
</dbReference>
<dbReference type="SMART" id="SM01340">
    <property type="entry name" value="DNA_mis_repair"/>
    <property type="match status" value="1"/>
</dbReference>
<keyword evidence="2 4" id="KW-0227">DNA damage</keyword>
<feature type="domain" description="MutL C-terminal dimerisation" evidence="5">
    <location>
        <begin position="383"/>
        <end position="525"/>
    </location>
</feature>
<sequence length="568" mass="63768">MDQETADKIAAGEVIERPASVVKELVENSLDAGSRMIEVEIRGWGLDYIRVTDNGEGMTREEIPLAFQRHATSKIRNAQDLDSVLTLGFRGEALPSIAAVAKVEVLTRTEKSLQGHRFEIIGGKELSLEPCGCPKGTTVNVRDLFFNTPVRKKYLKKPATEMALITETVGRLALAHPHVAFRLTHNQRVILTTSGKNNLLETIASVYGPEIGRSLLPVDYQGKYLRVTGYVGRPELHRGNRSYQNFFVNRRYIRHSLLNQALEQAFHTLIPTNRHPLAVIHLQLNPELVDVNVHPAKLEVRFREEREVAVELTKGIRDALGRTPLVRKVKEVVKKPDFQAAHQVSINWENDGSSVARQRAAIAETAETYLERKVDDKLPYLKVLGQVGGTYIVAATDDDLYLIDQHAAHERVMYERLMHKVKKSQIHSQILAVPVTLELSPPQVQVLEKKISTLAALGITVEAFGGNTFLIRTFPLDLKVNSQKEFLLDLIDVVLDADDLEPAELQEKAVTVMACRAAVKANEILSVEEMEFILEELRKTEVPYTCPHGRPTVLHLSKQELARRFGRT</sequence>
<dbReference type="InterPro" id="IPR020568">
    <property type="entry name" value="Ribosomal_Su5_D2-typ_SF"/>
</dbReference>
<dbReference type="InterPro" id="IPR038973">
    <property type="entry name" value="MutL/Mlh/Pms-like"/>
</dbReference>
<dbReference type="Pfam" id="PF08676">
    <property type="entry name" value="MutL_C"/>
    <property type="match status" value="1"/>
</dbReference>
<dbReference type="EMBL" id="BDGJ01000018">
    <property type="protein sequence ID" value="GAW91494.1"/>
    <property type="molecule type" value="Genomic_DNA"/>
</dbReference>
<dbReference type="NCBIfam" id="TIGR00585">
    <property type="entry name" value="mutl"/>
    <property type="match status" value="1"/>
</dbReference>
<dbReference type="CDD" id="cd16926">
    <property type="entry name" value="HATPase_MutL-MLH-PMS-like"/>
    <property type="match status" value="1"/>
</dbReference>
<name>A0A1Z5HPQ8_9FIRM</name>
<dbReference type="PANTHER" id="PTHR10073:SF12">
    <property type="entry name" value="DNA MISMATCH REPAIR PROTEIN MLH1"/>
    <property type="match status" value="1"/>
</dbReference>
<dbReference type="GO" id="GO:0140664">
    <property type="term" value="F:ATP-dependent DNA damage sensor activity"/>
    <property type="evidence" value="ECO:0007669"/>
    <property type="project" value="InterPro"/>
</dbReference>
<evidence type="ECO:0000256" key="4">
    <source>
        <dbReference type="HAMAP-Rule" id="MF_00149"/>
    </source>
</evidence>
<dbReference type="GO" id="GO:0005524">
    <property type="term" value="F:ATP binding"/>
    <property type="evidence" value="ECO:0007669"/>
    <property type="project" value="InterPro"/>
</dbReference>
<proteinExistence type="inferred from homology"/>
<dbReference type="Proteomes" id="UP000197032">
    <property type="component" value="Unassembled WGS sequence"/>
</dbReference>
<dbReference type="SUPFAM" id="SSF118116">
    <property type="entry name" value="DNA mismatch repair protein MutL"/>
    <property type="match status" value="1"/>
</dbReference>
<evidence type="ECO:0000313" key="7">
    <source>
        <dbReference type="EMBL" id="GAW91494.1"/>
    </source>
</evidence>
<dbReference type="PANTHER" id="PTHR10073">
    <property type="entry name" value="DNA MISMATCH REPAIR PROTEIN MLH, PMS, MUTL"/>
    <property type="match status" value="1"/>
</dbReference>
<dbReference type="InterPro" id="IPR013507">
    <property type="entry name" value="DNA_mismatch_S5_2-like"/>
</dbReference>
<dbReference type="InterPro" id="IPR014790">
    <property type="entry name" value="MutL_C"/>
</dbReference>
<keyword evidence="3 4" id="KW-0234">DNA repair</keyword>
<dbReference type="InterPro" id="IPR042121">
    <property type="entry name" value="MutL_C_regsub"/>
</dbReference>
<dbReference type="Gene3D" id="3.30.565.10">
    <property type="entry name" value="Histidine kinase-like ATPase, C-terminal domain"/>
    <property type="match status" value="1"/>
</dbReference>
<dbReference type="InterPro" id="IPR014721">
    <property type="entry name" value="Ribsml_uS5_D2-typ_fold_subgr"/>
</dbReference>
<dbReference type="GO" id="GO:0016887">
    <property type="term" value="F:ATP hydrolysis activity"/>
    <property type="evidence" value="ECO:0007669"/>
    <property type="project" value="InterPro"/>
</dbReference>